<name>A0A271K8T7_9HYPH</name>
<dbReference type="AlphaFoldDB" id="A0A271K8T7"/>
<accession>A0A271K8T7</accession>
<dbReference type="RefSeq" id="WP_095521916.1">
    <property type="nucleotide sequence ID" value="NZ_NPKH01000041.1"/>
</dbReference>
<evidence type="ECO:0000313" key="2">
    <source>
        <dbReference type="EMBL" id="PAP91389.1"/>
    </source>
</evidence>
<dbReference type="Proteomes" id="UP000215931">
    <property type="component" value="Unassembled WGS sequence"/>
</dbReference>
<gene>
    <name evidence="2" type="ORF">CIT31_32455</name>
</gene>
<organism evidence="2 3">
    <name type="scientific">Mesorhizobium wenxiniae</name>
    <dbReference type="NCBI Taxonomy" id="2014805"/>
    <lineage>
        <taxon>Bacteria</taxon>
        <taxon>Pseudomonadati</taxon>
        <taxon>Pseudomonadota</taxon>
        <taxon>Alphaproteobacteria</taxon>
        <taxon>Hyphomicrobiales</taxon>
        <taxon>Phyllobacteriaceae</taxon>
        <taxon>Mesorhizobium</taxon>
    </lineage>
</organism>
<comment type="caution">
    <text evidence="2">The sequence shown here is derived from an EMBL/GenBank/DDBJ whole genome shotgun (WGS) entry which is preliminary data.</text>
</comment>
<keyword evidence="3" id="KW-1185">Reference proteome</keyword>
<evidence type="ECO:0000256" key="1">
    <source>
        <dbReference type="SAM" id="MobiDB-lite"/>
    </source>
</evidence>
<feature type="region of interest" description="Disordered" evidence="1">
    <location>
        <begin position="122"/>
        <end position="169"/>
    </location>
</feature>
<evidence type="ECO:0000313" key="3">
    <source>
        <dbReference type="Proteomes" id="UP000215931"/>
    </source>
</evidence>
<reference evidence="2 3" key="1">
    <citation type="submission" date="2017-08" db="EMBL/GenBank/DDBJ databases">
        <title>Mesorhizobium wenxinae sp. nov., a novel rhizobial species isolated from root nodules of chickpea (Cicer arietinum L.).</title>
        <authorList>
            <person name="Zhang J."/>
        </authorList>
    </citation>
    <scope>NUCLEOTIDE SEQUENCE [LARGE SCALE GENOMIC DNA]</scope>
    <source>
        <strain evidence="3">WYCCWR 10019</strain>
    </source>
</reference>
<evidence type="ECO:0008006" key="4">
    <source>
        <dbReference type="Google" id="ProtNLM"/>
    </source>
</evidence>
<proteinExistence type="predicted"/>
<dbReference type="EMBL" id="NPKH01000041">
    <property type="protein sequence ID" value="PAP91389.1"/>
    <property type="molecule type" value="Genomic_DNA"/>
</dbReference>
<sequence>MRIRRNRNYRAAKKAKLLSDKWREKLSPKVAEIHLLLGRESKGRVEIGEILIDIKAGLHDGQWLEWLKEELRVLSIPTVENYMRIAHFCAGRGIVDFTNLPLSSLIDLSRKQNTHEQIEAALAEAEKGPVPHKRMKELLKRPKPKPEPEPERKPEPEPEPKPSGKPVMTKDDIGVLRDLLRQHLMDNPDLYEKVMTAVKERGVRLQLVGKSGPLNILEIDELLAPFDPASPPVPDWVKAQGQSVPAYAA</sequence>
<feature type="compositionally biased region" description="Basic and acidic residues" evidence="1">
    <location>
        <begin position="136"/>
        <end position="169"/>
    </location>
</feature>
<protein>
    <recommendedName>
        <fullName evidence="4">DUF3102 domain-containing protein</fullName>
    </recommendedName>
</protein>